<dbReference type="InterPro" id="IPR006089">
    <property type="entry name" value="Acyl-CoA_DH_CS"/>
</dbReference>
<comment type="similarity">
    <text evidence="2">Belongs to the acyl-CoA dehydrogenase family.</text>
</comment>
<evidence type="ECO:0000259" key="8">
    <source>
        <dbReference type="Pfam" id="PF02771"/>
    </source>
</evidence>
<dbReference type="FunFam" id="2.40.110.10:FF:000002">
    <property type="entry name" value="Acyl-CoA dehydrogenase fadE12"/>
    <property type="match status" value="1"/>
</dbReference>
<dbReference type="SUPFAM" id="SSF47203">
    <property type="entry name" value="Acyl-CoA dehydrogenase C-terminal domain-like"/>
    <property type="match status" value="1"/>
</dbReference>
<dbReference type="InterPro" id="IPR013786">
    <property type="entry name" value="AcylCoA_DH/ox_N"/>
</dbReference>
<dbReference type="Proteomes" id="UP000028782">
    <property type="component" value="Chromosome"/>
</dbReference>
<dbReference type="Gene3D" id="2.40.110.10">
    <property type="entry name" value="Butyryl-CoA Dehydrogenase, subunit A, domain 2"/>
    <property type="match status" value="1"/>
</dbReference>
<dbReference type="InterPro" id="IPR009100">
    <property type="entry name" value="AcylCoA_DH/oxidase_NM_dom_sf"/>
</dbReference>
<dbReference type="PANTHER" id="PTHR43884">
    <property type="entry name" value="ACYL-COA DEHYDROGENASE"/>
    <property type="match status" value="1"/>
</dbReference>
<feature type="domain" description="Acyl-CoA dehydrogenase/oxidase C-terminal" evidence="6">
    <location>
        <begin position="236"/>
        <end position="384"/>
    </location>
</feature>
<dbReference type="SUPFAM" id="SSF56645">
    <property type="entry name" value="Acyl-CoA dehydrogenase NM domain-like"/>
    <property type="match status" value="1"/>
</dbReference>
<dbReference type="FunFam" id="1.20.140.10:FF:000001">
    <property type="entry name" value="Acyl-CoA dehydrogenase"/>
    <property type="match status" value="1"/>
</dbReference>
<dbReference type="PANTHER" id="PTHR43884:SF12">
    <property type="entry name" value="ISOVALERYL-COA DEHYDROGENASE, MITOCHONDRIAL-RELATED"/>
    <property type="match status" value="1"/>
</dbReference>
<dbReference type="PROSITE" id="PS00073">
    <property type="entry name" value="ACYL_COA_DH_2"/>
    <property type="match status" value="1"/>
</dbReference>
<evidence type="ECO:0000256" key="4">
    <source>
        <dbReference type="ARBA" id="ARBA00022827"/>
    </source>
</evidence>
<accession>A0A076PS36</accession>
<reference evidence="9 10" key="1">
    <citation type="journal article" date="2014" name="Genome Announc.">
        <title>Complete Genome Sequence of Polychlorinated Biphenyl Degrader Comamonas testosteroni TK102 (NBRC 109938).</title>
        <authorList>
            <person name="Fukuda K."/>
            <person name="Hosoyama A."/>
            <person name="Tsuchikane K."/>
            <person name="Ohji S."/>
            <person name="Yamazoe A."/>
            <person name="Fujita N."/>
            <person name="Shintani M."/>
            <person name="Kimbara K."/>
        </authorList>
    </citation>
    <scope>NUCLEOTIDE SEQUENCE [LARGE SCALE GENOMIC DNA]</scope>
    <source>
        <strain evidence="9">TK102</strain>
    </source>
</reference>
<dbReference type="HOGENOM" id="CLU_018204_0_3_4"/>
<evidence type="ECO:0000256" key="5">
    <source>
        <dbReference type="ARBA" id="ARBA00023002"/>
    </source>
</evidence>
<dbReference type="KEGG" id="ctes:O987_22090"/>
<dbReference type="GO" id="GO:0050660">
    <property type="term" value="F:flavin adenine dinucleotide binding"/>
    <property type="evidence" value="ECO:0007669"/>
    <property type="project" value="InterPro"/>
</dbReference>
<evidence type="ECO:0000256" key="1">
    <source>
        <dbReference type="ARBA" id="ARBA00001974"/>
    </source>
</evidence>
<evidence type="ECO:0000256" key="2">
    <source>
        <dbReference type="ARBA" id="ARBA00009347"/>
    </source>
</evidence>
<dbReference type="Pfam" id="PF02770">
    <property type="entry name" value="Acyl-CoA_dh_M"/>
    <property type="match status" value="1"/>
</dbReference>
<dbReference type="EMBL" id="CP006704">
    <property type="protein sequence ID" value="AIJ48508.1"/>
    <property type="molecule type" value="Genomic_DNA"/>
</dbReference>
<dbReference type="InterPro" id="IPR037069">
    <property type="entry name" value="AcylCoA_DH/ox_N_sf"/>
</dbReference>
<keyword evidence="4" id="KW-0274">FAD</keyword>
<name>A0A076PS36_COMTE</name>
<comment type="cofactor">
    <cofactor evidence="1">
        <name>FAD</name>
        <dbReference type="ChEBI" id="CHEBI:57692"/>
    </cofactor>
</comment>
<organism evidence="9 10">
    <name type="scientific">Comamonas testosteroni TK102</name>
    <dbReference type="NCBI Taxonomy" id="1392005"/>
    <lineage>
        <taxon>Bacteria</taxon>
        <taxon>Pseudomonadati</taxon>
        <taxon>Pseudomonadota</taxon>
        <taxon>Betaproteobacteria</taxon>
        <taxon>Burkholderiales</taxon>
        <taxon>Comamonadaceae</taxon>
        <taxon>Comamonas</taxon>
    </lineage>
</organism>
<dbReference type="Pfam" id="PF02771">
    <property type="entry name" value="Acyl-CoA_dh_N"/>
    <property type="match status" value="1"/>
</dbReference>
<dbReference type="InterPro" id="IPR006091">
    <property type="entry name" value="Acyl-CoA_Oxase/DH_mid-dom"/>
</dbReference>
<dbReference type="InterPro" id="IPR036250">
    <property type="entry name" value="AcylCo_DH-like_C"/>
</dbReference>
<dbReference type="FunFam" id="1.10.540.10:FF:000009">
    <property type="entry name" value="Probable acyl-CoA dehydrogenase"/>
    <property type="match status" value="1"/>
</dbReference>
<sequence length="384" mass="42463">MASPQNQDISMRPVFREDHEQFREQARRFIEREIVPHLHAWEAEGIVPKSVWLKAGEAGLLCSTVPEAYGGAGGDFGHSAVMIEELARVNATAVGFTTHSEIVAPYIVAYGTEEQKQRWLPKMVSGEMIGVIAMSEPGVGSDLRSMRTTAARGNDTYIINGQKTFITNGGNADLAVTATKLDPAAKELTLICVETDRAGFSKGRRLEKIGLKGQDTSELFFDNVSVPMTNRLGEEGHGFKYLTHQLAWERTIIGIRAAASIDSLIDQTIQYTRDRKVFGKTVFDFQNTKFKLAECKAQATMLRVFVDDCLAKAMRGELSAEVGAMCKLMGSEMQGKILDELLQLHGGYGFMSEYMISRAWVDARVARIYGGTSEIMKEIISRSL</sequence>
<feature type="domain" description="Acyl-CoA dehydrogenase/oxidase N-terminal" evidence="8">
    <location>
        <begin position="17"/>
        <end position="127"/>
    </location>
</feature>
<keyword evidence="5" id="KW-0560">Oxidoreductase</keyword>
<evidence type="ECO:0000313" key="10">
    <source>
        <dbReference type="Proteomes" id="UP000028782"/>
    </source>
</evidence>
<dbReference type="InterPro" id="IPR009075">
    <property type="entry name" value="AcylCo_DH/oxidase_C"/>
</dbReference>
<dbReference type="Gene3D" id="1.20.140.10">
    <property type="entry name" value="Butyryl-CoA Dehydrogenase, subunit A, domain 3"/>
    <property type="match status" value="1"/>
</dbReference>
<feature type="domain" description="Acyl-CoA oxidase/dehydrogenase middle" evidence="7">
    <location>
        <begin position="132"/>
        <end position="224"/>
    </location>
</feature>
<dbReference type="Gene3D" id="1.10.540.10">
    <property type="entry name" value="Acyl-CoA dehydrogenase/oxidase, N-terminal domain"/>
    <property type="match status" value="1"/>
</dbReference>
<evidence type="ECO:0000259" key="7">
    <source>
        <dbReference type="Pfam" id="PF02770"/>
    </source>
</evidence>
<dbReference type="InterPro" id="IPR046373">
    <property type="entry name" value="Acyl-CoA_Oxase/DH_mid-dom_sf"/>
</dbReference>
<protein>
    <submittedName>
        <fullName evidence="9">Acyl-CoA dehydrogenase</fullName>
    </submittedName>
</protein>
<dbReference type="AlphaFoldDB" id="A0A076PS36"/>
<keyword evidence="3" id="KW-0285">Flavoprotein</keyword>
<dbReference type="Pfam" id="PF00441">
    <property type="entry name" value="Acyl-CoA_dh_1"/>
    <property type="match status" value="1"/>
</dbReference>
<evidence type="ECO:0000256" key="3">
    <source>
        <dbReference type="ARBA" id="ARBA00022630"/>
    </source>
</evidence>
<evidence type="ECO:0000259" key="6">
    <source>
        <dbReference type="Pfam" id="PF00441"/>
    </source>
</evidence>
<proteinExistence type="inferred from homology"/>
<dbReference type="GO" id="GO:0003995">
    <property type="term" value="F:acyl-CoA dehydrogenase activity"/>
    <property type="evidence" value="ECO:0007669"/>
    <property type="project" value="InterPro"/>
</dbReference>
<gene>
    <name evidence="9" type="ORF">O987_22090</name>
</gene>
<evidence type="ECO:0000313" key="9">
    <source>
        <dbReference type="EMBL" id="AIJ48508.1"/>
    </source>
</evidence>